<evidence type="ECO:0000313" key="5">
    <source>
        <dbReference type="EMBL" id="GAA4302735.1"/>
    </source>
</evidence>
<dbReference type="EMBL" id="BAABFN010000001">
    <property type="protein sequence ID" value="GAA4302735.1"/>
    <property type="molecule type" value="Genomic_DNA"/>
</dbReference>
<dbReference type="PIRSF" id="PIRSF006078">
    <property type="entry name" value="GlxK"/>
    <property type="match status" value="1"/>
</dbReference>
<protein>
    <submittedName>
        <fullName evidence="5">Glycerate kinase</fullName>
    </submittedName>
</protein>
<dbReference type="Proteomes" id="UP001501207">
    <property type="component" value="Unassembled WGS sequence"/>
</dbReference>
<dbReference type="InterPro" id="IPR018197">
    <property type="entry name" value="Glycerate_kinase_RE-like"/>
</dbReference>
<keyword evidence="6" id="KW-1185">Reference proteome</keyword>
<dbReference type="InterPro" id="IPR036129">
    <property type="entry name" value="Glycerate_kinase_sf"/>
</dbReference>
<dbReference type="GO" id="GO:0016301">
    <property type="term" value="F:kinase activity"/>
    <property type="evidence" value="ECO:0007669"/>
    <property type="project" value="UniProtKB-KW"/>
</dbReference>
<keyword evidence="2 4" id="KW-0808">Transferase</keyword>
<dbReference type="SUPFAM" id="SSF110738">
    <property type="entry name" value="Glycerate kinase I"/>
    <property type="match status" value="1"/>
</dbReference>
<evidence type="ECO:0000313" key="6">
    <source>
        <dbReference type="Proteomes" id="UP001501207"/>
    </source>
</evidence>
<evidence type="ECO:0000256" key="4">
    <source>
        <dbReference type="PIRNR" id="PIRNR006078"/>
    </source>
</evidence>
<accession>A0ABP8FFP0</accession>
<dbReference type="Gene3D" id="3.40.50.10350">
    <property type="entry name" value="Glycerate kinase, domain 1"/>
    <property type="match status" value="1"/>
</dbReference>
<dbReference type="InterPro" id="IPR018193">
    <property type="entry name" value="Glyc_kinase_flavodox-like_fold"/>
</dbReference>
<dbReference type="InterPro" id="IPR004381">
    <property type="entry name" value="Glycerate_kinase"/>
</dbReference>
<dbReference type="Gene3D" id="3.90.1510.10">
    <property type="entry name" value="Glycerate kinase, domain 2"/>
    <property type="match status" value="1"/>
</dbReference>
<reference evidence="6" key="1">
    <citation type="journal article" date="2019" name="Int. J. Syst. Evol. Microbiol.">
        <title>The Global Catalogue of Microorganisms (GCM) 10K type strain sequencing project: providing services to taxonomists for standard genome sequencing and annotation.</title>
        <authorList>
            <consortium name="The Broad Institute Genomics Platform"/>
            <consortium name="The Broad Institute Genome Sequencing Center for Infectious Disease"/>
            <person name="Wu L."/>
            <person name="Ma J."/>
        </authorList>
    </citation>
    <scope>NUCLEOTIDE SEQUENCE [LARGE SCALE GENOMIC DNA]</scope>
    <source>
        <strain evidence="6">JCM 17664</strain>
    </source>
</reference>
<comment type="caution">
    <text evidence="5">The sequence shown here is derived from an EMBL/GenBank/DDBJ whole genome shotgun (WGS) entry which is preliminary data.</text>
</comment>
<organism evidence="5 6">
    <name type="scientific">Compostibacter hankyongensis</name>
    <dbReference type="NCBI Taxonomy" id="1007089"/>
    <lineage>
        <taxon>Bacteria</taxon>
        <taxon>Pseudomonadati</taxon>
        <taxon>Bacteroidota</taxon>
        <taxon>Chitinophagia</taxon>
        <taxon>Chitinophagales</taxon>
        <taxon>Chitinophagaceae</taxon>
        <taxon>Compostibacter</taxon>
    </lineage>
</organism>
<dbReference type="PANTHER" id="PTHR21599:SF0">
    <property type="entry name" value="GLYCERATE KINASE"/>
    <property type="match status" value="1"/>
</dbReference>
<evidence type="ECO:0000256" key="2">
    <source>
        <dbReference type="ARBA" id="ARBA00022679"/>
    </source>
</evidence>
<name>A0ABP8FFP0_9BACT</name>
<dbReference type="NCBIfam" id="TIGR00045">
    <property type="entry name" value="glycerate kinase"/>
    <property type="match status" value="1"/>
</dbReference>
<comment type="similarity">
    <text evidence="1 4">Belongs to the glycerate kinase type-1 family.</text>
</comment>
<evidence type="ECO:0000256" key="1">
    <source>
        <dbReference type="ARBA" id="ARBA00006284"/>
    </source>
</evidence>
<proteinExistence type="inferred from homology"/>
<dbReference type="RefSeq" id="WP_344974942.1">
    <property type="nucleotide sequence ID" value="NZ_BAABFN010000001.1"/>
</dbReference>
<dbReference type="Pfam" id="PF02595">
    <property type="entry name" value="Gly_kinase"/>
    <property type="match status" value="1"/>
</dbReference>
<dbReference type="PANTHER" id="PTHR21599">
    <property type="entry name" value="GLYCERATE KINASE"/>
    <property type="match status" value="1"/>
</dbReference>
<gene>
    <name evidence="5" type="ORF">GCM10023143_05400</name>
</gene>
<evidence type="ECO:0000256" key="3">
    <source>
        <dbReference type="ARBA" id="ARBA00022777"/>
    </source>
</evidence>
<keyword evidence="3 4" id="KW-0418">Kinase</keyword>
<sequence>MHILIATNAFKHSLSAAEAALAIRKGLMQSRLTGKITVFPVADGGDGTMEALLFHKGGELQTVRSVNAQGHPVTASFGWMPGEKTAVVALSAASGLSRLGAARLRPLQSDTRGTGRLIKAALDRGARRILIGVGGSATIDGGAGIIRALGGKFRDRAGKMIRQLPEGLLQLAQIDLEKLDRRLEKVELVVLCDVTTPLLGRGNCVKVFGPQKGAESGDIVLLEKALKRYSRVIRSCSGRDVSAMPFGGAAGGTAAGLNGLLGARLVNGIDYFLEHTAFAAALRQADLVITGEGSLDTQTLSGKAPLGVADRCHAAGLPVIALAGAVPLAPPGVWQRHFDAFFPIGHAPEPLDQAIRHTRENLARTACQLGNLIAQKTSLH</sequence>